<accession>A0A7X6MV60</accession>
<gene>
    <name evidence="1" type="ORF">HGA11_29060</name>
</gene>
<dbReference type="Proteomes" id="UP000518188">
    <property type="component" value="Unassembled WGS sequence"/>
</dbReference>
<comment type="caution">
    <text evidence="1">The sequence shown here is derived from an EMBL/GenBank/DDBJ whole genome shotgun (WGS) entry which is preliminary data.</text>
</comment>
<name>A0A7X6MV60_9MYCO</name>
<evidence type="ECO:0000313" key="1">
    <source>
        <dbReference type="EMBL" id="NKZ15026.1"/>
    </source>
</evidence>
<dbReference type="AlphaFoldDB" id="A0A7X6MV60"/>
<organism evidence="1 2">
    <name type="scientific">Mycolicibacterium septicum DSM 44393</name>
    <dbReference type="NCBI Taxonomy" id="1341646"/>
    <lineage>
        <taxon>Bacteria</taxon>
        <taxon>Bacillati</taxon>
        <taxon>Actinomycetota</taxon>
        <taxon>Actinomycetes</taxon>
        <taxon>Mycobacteriales</taxon>
        <taxon>Mycobacteriaceae</taxon>
        <taxon>Mycolicibacterium</taxon>
    </lineage>
</organism>
<sequence length="369" mass="41082">MPDEDNGSPNEDEDVHLQWWYDLDLPLLAEVELLSARPSYTTCLVTDDGILPVTLRLPATPAVESGLANFLAPPPDWTATPRTADEQWGTHSRHEALGFKGVAIKRIAFSVHARAAQIDPTIRAEWGQELLAQQILHHIDTWWENVRTWLEICTNQRLTQLGQEGDDWLNPHTRTSIWAVDDYSGARHEVKVGGTVIRGPERVIGVTPEILQGCAALAATTPPLAWRLLRDARALQNADQLRRAVIDAATAAELAATKRIDDLLANEADPKRRKTLADAKTLGGKATALRDELPANFHADLVRRRNNAVHEGIEVRYPEWEAAFRAALALVERVFPLPTPPGSAEPLMCFWSRATRPEIFNSRYGPSRV</sequence>
<evidence type="ECO:0000313" key="2">
    <source>
        <dbReference type="Proteomes" id="UP000518188"/>
    </source>
</evidence>
<protein>
    <submittedName>
        <fullName evidence="1">Uncharacterized protein</fullName>
    </submittedName>
</protein>
<dbReference type="EMBL" id="JAAXPJ010000015">
    <property type="protein sequence ID" value="NKZ15026.1"/>
    <property type="molecule type" value="Genomic_DNA"/>
</dbReference>
<dbReference type="RefSeq" id="WP_049925587.1">
    <property type="nucleotide sequence ID" value="NZ_HG322954.1"/>
</dbReference>
<proteinExistence type="predicted"/>
<reference evidence="1 2" key="1">
    <citation type="submission" date="2020-04" db="EMBL/GenBank/DDBJ databases">
        <title>MicrobeNet Type strains.</title>
        <authorList>
            <person name="Nicholson A.C."/>
        </authorList>
    </citation>
    <scope>NUCLEOTIDE SEQUENCE [LARGE SCALE GENOMIC DNA]</scope>
    <source>
        <strain evidence="1 2">ATCC 700731</strain>
    </source>
</reference>